<protein>
    <recommendedName>
        <fullName evidence="3">Gas vesicle protein</fullName>
    </recommendedName>
</protein>
<accession>A0A1X7MR94</accession>
<evidence type="ECO:0000313" key="1">
    <source>
        <dbReference type="EMBL" id="SMH27215.1"/>
    </source>
</evidence>
<name>A0A1X7MR94_9LACT</name>
<sequence length="127" mass="14143">MKRSARNLLVGLGATLAIGAVILSTSDRNMAKVEAYINRQKAKNFVKDTLKGNEKALDVVEKLSDEEVINLLKVVDKVSDLKGQVGSYTNHLKEATNEFKEMFVDKKEKATEKAEDFVEEVKDKVKG</sequence>
<proteinExistence type="predicted"/>
<keyword evidence="2" id="KW-1185">Reference proteome</keyword>
<dbReference type="AlphaFoldDB" id="A0A1X7MR94"/>
<dbReference type="Proteomes" id="UP000193435">
    <property type="component" value="Unassembled WGS sequence"/>
</dbReference>
<evidence type="ECO:0000313" key="2">
    <source>
        <dbReference type="Proteomes" id="UP000193435"/>
    </source>
</evidence>
<dbReference type="RefSeq" id="WP_085558832.1">
    <property type="nucleotide sequence ID" value="NZ_FOAH01000020.1"/>
</dbReference>
<gene>
    <name evidence="1" type="ORF">SAMN04488700_0524</name>
</gene>
<reference evidence="1 2" key="1">
    <citation type="submission" date="2017-04" db="EMBL/GenBank/DDBJ databases">
        <authorList>
            <person name="Afonso C.L."/>
            <person name="Miller P.J."/>
            <person name="Scott M.A."/>
            <person name="Spackman E."/>
            <person name="Goraichik I."/>
            <person name="Dimitrov K.M."/>
            <person name="Suarez D.L."/>
            <person name="Swayne D.E."/>
        </authorList>
    </citation>
    <scope>NUCLEOTIDE SEQUENCE [LARGE SCALE GENOMIC DNA]</scope>
    <source>
        <strain evidence="1 2">LMG26642</strain>
    </source>
</reference>
<organism evidence="1 2">
    <name type="scientific">Carnobacterium iners</name>
    <dbReference type="NCBI Taxonomy" id="1073423"/>
    <lineage>
        <taxon>Bacteria</taxon>
        <taxon>Bacillati</taxon>
        <taxon>Bacillota</taxon>
        <taxon>Bacilli</taxon>
        <taxon>Lactobacillales</taxon>
        <taxon>Carnobacteriaceae</taxon>
        <taxon>Carnobacterium</taxon>
    </lineage>
</organism>
<evidence type="ECO:0008006" key="3">
    <source>
        <dbReference type="Google" id="ProtNLM"/>
    </source>
</evidence>
<dbReference type="EMBL" id="FXBJ01000002">
    <property type="protein sequence ID" value="SMH27215.1"/>
    <property type="molecule type" value="Genomic_DNA"/>
</dbReference>
<dbReference type="STRING" id="1073423.SAMN04488700_0524"/>